<dbReference type="AlphaFoldDB" id="A0A812NUX6"/>
<proteinExistence type="predicted"/>
<gene>
    <name evidence="2" type="primary">ACAD11</name>
    <name evidence="2" type="ORF">SNAT2548_LOCUS16571</name>
</gene>
<dbReference type="PANTHER" id="PTHR47829">
    <property type="entry name" value="HYDROLASE, PUTATIVE (AFU_ORTHOLOGUE AFUA_1G12880)-RELATED"/>
    <property type="match status" value="1"/>
</dbReference>
<dbReference type="Gene3D" id="3.30.200.20">
    <property type="entry name" value="Phosphorylase Kinase, domain 1"/>
    <property type="match status" value="1"/>
</dbReference>
<keyword evidence="3" id="KW-1185">Reference proteome</keyword>
<name>A0A812NUX6_9DINO</name>
<dbReference type="SUPFAM" id="SSF56112">
    <property type="entry name" value="Protein kinase-like (PK-like)"/>
    <property type="match status" value="1"/>
</dbReference>
<feature type="domain" description="Aminoglycoside phosphotransferase" evidence="1">
    <location>
        <begin position="39"/>
        <end position="260"/>
    </location>
</feature>
<evidence type="ECO:0000313" key="2">
    <source>
        <dbReference type="EMBL" id="CAE7315884.1"/>
    </source>
</evidence>
<dbReference type="InterPro" id="IPR011009">
    <property type="entry name" value="Kinase-like_dom_sf"/>
</dbReference>
<evidence type="ECO:0000313" key="3">
    <source>
        <dbReference type="Proteomes" id="UP000604046"/>
    </source>
</evidence>
<evidence type="ECO:0000259" key="1">
    <source>
        <dbReference type="Pfam" id="PF01636"/>
    </source>
</evidence>
<accession>A0A812NUX6</accession>
<comment type="caution">
    <text evidence="2">The sequence shown here is derived from an EMBL/GenBank/DDBJ whole genome shotgun (WGS) entry which is preliminary data.</text>
</comment>
<dbReference type="EMBL" id="CAJNDS010002084">
    <property type="protein sequence ID" value="CAE7315884.1"/>
    <property type="molecule type" value="Genomic_DNA"/>
</dbReference>
<sequence>MASPGQDTVEERLRFDEQALARYLVSQGLPGVEGGALRVKKFGYGQSNPTYCLDAHGGQRYVLRKQPPGKLIRGAHAVDREYRVMKALGQVGYEVPVVHALCEDSKVIGTSFYVMSFVKGHIPDNGLLKLPKDRRRPAMEAIVQSLAKLHSYDPNTLGLLSGKPYGKMGGFYERQIRTMKRTSEAQVSGSDGHIPPMKRLDELIRLFEANMPPDRSCVIHGDWKPDNLILSPDGQPKVLAVVDWELSTIGHPMSDLANLCLPYHLGGLGRLVGYPALGSEEDGSAIPEEEVPLLDAQRQGFRRYLEQGHKAESHKHGVLRTSLAIVLCCSRGPDPNKQGGA</sequence>
<dbReference type="Pfam" id="PF01636">
    <property type="entry name" value="APH"/>
    <property type="match status" value="1"/>
</dbReference>
<dbReference type="Proteomes" id="UP000604046">
    <property type="component" value="Unassembled WGS sequence"/>
</dbReference>
<organism evidence="2 3">
    <name type="scientific">Symbiodinium natans</name>
    <dbReference type="NCBI Taxonomy" id="878477"/>
    <lineage>
        <taxon>Eukaryota</taxon>
        <taxon>Sar</taxon>
        <taxon>Alveolata</taxon>
        <taxon>Dinophyceae</taxon>
        <taxon>Suessiales</taxon>
        <taxon>Symbiodiniaceae</taxon>
        <taxon>Symbiodinium</taxon>
    </lineage>
</organism>
<dbReference type="InterPro" id="IPR002575">
    <property type="entry name" value="Aminoglycoside_PTrfase"/>
</dbReference>
<dbReference type="InterPro" id="IPR041726">
    <property type="entry name" value="ACAD10_11_N"/>
</dbReference>
<reference evidence="2" key="1">
    <citation type="submission" date="2021-02" db="EMBL/GenBank/DDBJ databases">
        <authorList>
            <person name="Dougan E. K."/>
            <person name="Rhodes N."/>
            <person name="Thang M."/>
            <person name="Chan C."/>
        </authorList>
    </citation>
    <scope>NUCLEOTIDE SEQUENCE</scope>
</reference>
<dbReference type="CDD" id="cd05154">
    <property type="entry name" value="ACAD10_11_N-like"/>
    <property type="match status" value="1"/>
</dbReference>
<protein>
    <submittedName>
        <fullName evidence="2">ACAD11 protein</fullName>
    </submittedName>
</protein>
<dbReference type="InterPro" id="IPR052898">
    <property type="entry name" value="ACAD10-like"/>
</dbReference>
<dbReference type="PANTHER" id="PTHR47829:SF1">
    <property type="entry name" value="HAD FAMILY PHOSPHATASE"/>
    <property type="match status" value="1"/>
</dbReference>
<dbReference type="Gene3D" id="3.90.1200.10">
    <property type="match status" value="1"/>
</dbReference>
<dbReference type="OrthoDB" id="409820at2759"/>